<dbReference type="EMBL" id="JBJDQH010000023">
    <property type="protein sequence ID" value="MFK4272180.1"/>
    <property type="molecule type" value="Genomic_DNA"/>
</dbReference>
<evidence type="ECO:0000313" key="3">
    <source>
        <dbReference type="Proteomes" id="UP001620295"/>
    </source>
</evidence>
<sequence length="167" mass="18987">MSCRSVTSRALPRPGRWSRRSRGPSSRWPTVTDQVSPQDKLRVVGEADPGRERRPAGHRRAAARRPAVAREAMRDDAARMLVNWAQFDNSEQVRDRFRERTPAVRKIEHTIEYLDLVFVDIALAVALGGTRWPDAELELVSKSPLSDVPQELWDIDKKYGTVNGVRC</sequence>
<keyword evidence="3" id="KW-1185">Reference proteome</keyword>
<reference evidence="2 3" key="1">
    <citation type="submission" date="2024-11" db="EMBL/GenBank/DDBJ databases">
        <title>The Natural Products Discovery Center: Release of the First 8490 Sequenced Strains for Exploring Actinobacteria Biosynthetic Diversity.</title>
        <authorList>
            <person name="Kalkreuter E."/>
            <person name="Kautsar S.A."/>
            <person name="Yang D."/>
            <person name="Bader C.D."/>
            <person name="Teijaro C.N."/>
            <person name="Fluegel L."/>
            <person name="Davis C.M."/>
            <person name="Simpson J.R."/>
            <person name="Lauterbach L."/>
            <person name="Steele A.D."/>
            <person name="Gui C."/>
            <person name="Meng S."/>
            <person name="Li G."/>
            <person name="Viehrig K."/>
            <person name="Ye F."/>
            <person name="Su P."/>
            <person name="Kiefer A.F."/>
            <person name="Nichols A."/>
            <person name="Cepeda A.J."/>
            <person name="Yan W."/>
            <person name="Fan B."/>
            <person name="Jiang Y."/>
            <person name="Adhikari A."/>
            <person name="Zheng C.-J."/>
            <person name="Schuster L."/>
            <person name="Cowan T.M."/>
            <person name="Smanski M.J."/>
            <person name="Chevrette M.G."/>
            <person name="De Carvalho L.P.S."/>
            <person name="Shen B."/>
        </authorList>
    </citation>
    <scope>NUCLEOTIDE SEQUENCE [LARGE SCALE GENOMIC DNA]</scope>
    <source>
        <strain evidence="2 3">NPDC020863</strain>
    </source>
</reference>
<comment type="caution">
    <text evidence="2">The sequence shown here is derived from an EMBL/GenBank/DDBJ whole genome shotgun (WGS) entry which is preliminary data.</text>
</comment>
<dbReference type="InterPro" id="IPR045683">
    <property type="entry name" value="DUF6192"/>
</dbReference>
<proteinExistence type="predicted"/>
<name>A0ABW8M1Y6_9ACTN</name>
<evidence type="ECO:0000256" key="1">
    <source>
        <dbReference type="SAM" id="MobiDB-lite"/>
    </source>
</evidence>
<evidence type="ECO:0000313" key="2">
    <source>
        <dbReference type="EMBL" id="MFK4272180.1"/>
    </source>
</evidence>
<organism evidence="2 3">
    <name type="scientific">Streptomyces milbemycinicus</name>
    <dbReference type="NCBI Taxonomy" id="476552"/>
    <lineage>
        <taxon>Bacteria</taxon>
        <taxon>Bacillati</taxon>
        <taxon>Actinomycetota</taxon>
        <taxon>Actinomycetes</taxon>
        <taxon>Kitasatosporales</taxon>
        <taxon>Streptomycetaceae</taxon>
        <taxon>Streptomyces</taxon>
    </lineage>
</organism>
<dbReference type="Proteomes" id="UP001620295">
    <property type="component" value="Unassembled WGS sequence"/>
</dbReference>
<feature type="compositionally biased region" description="Basic and acidic residues" evidence="1">
    <location>
        <begin position="39"/>
        <end position="55"/>
    </location>
</feature>
<gene>
    <name evidence="2" type="ORF">ACI2L5_45950</name>
</gene>
<feature type="region of interest" description="Disordered" evidence="1">
    <location>
        <begin position="1"/>
        <end position="70"/>
    </location>
</feature>
<accession>A0ABW8M1Y6</accession>
<dbReference type="RefSeq" id="WP_404748649.1">
    <property type="nucleotide sequence ID" value="NZ_JBJDQH010000023.1"/>
</dbReference>
<protein>
    <submittedName>
        <fullName evidence="2">DUF6192 family protein</fullName>
    </submittedName>
</protein>
<dbReference type="Pfam" id="PF19691">
    <property type="entry name" value="DUF6192"/>
    <property type="match status" value="1"/>
</dbReference>